<gene>
    <name evidence="2" type="ORF">NDI79_21000</name>
</gene>
<sequence length="58" mass="6345">MRMLIIVLGDIQELLLGDRGMPRPRSRTLARSGDVHGASRGEVGKRSLPMIETLSPFG</sequence>
<proteinExistence type="predicted"/>
<keyword evidence="3" id="KW-1185">Reference proteome</keyword>
<dbReference type="EMBL" id="JAMQOQ010000007">
    <property type="protein sequence ID" value="MDS0296651.1"/>
    <property type="molecule type" value="Genomic_DNA"/>
</dbReference>
<evidence type="ECO:0000256" key="1">
    <source>
        <dbReference type="SAM" id="MobiDB-lite"/>
    </source>
</evidence>
<reference evidence="2 3" key="1">
    <citation type="submission" date="2022-06" db="EMBL/GenBank/DDBJ databases">
        <title>Halogeometricum sp. a new haloarchaeum isolate from saline soil.</title>
        <authorList>
            <person name="Strakova D."/>
            <person name="Galisteo C."/>
            <person name="Sanchez-Porro C."/>
            <person name="Ventosa A."/>
        </authorList>
    </citation>
    <scope>NUCLEOTIDE SEQUENCE [LARGE SCALE GENOMIC DNA]</scope>
    <source>
        <strain evidence="3">S3BR25-2</strain>
    </source>
</reference>
<dbReference type="Proteomes" id="UP001254813">
    <property type="component" value="Unassembled WGS sequence"/>
</dbReference>
<name>A0ABU2G780_9EURY</name>
<evidence type="ECO:0000313" key="2">
    <source>
        <dbReference type="EMBL" id="MDS0296651.1"/>
    </source>
</evidence>
<feature type="compositionally biased region" description="Basic and acidic residues" evidence="1">
    <location>
        <begin position="33"/>
        <end position="45"/>
    </location>
</feature>
<accession>A0ABU2G780</accession>
<dbReference type="RefSeq" id="WP_310930658.1">
    <property type="nucleotide sequence ID" value="NZ_JAMQOQ010000007.1"/>
</dbReference>
<protein>
    <submittedName>
        <fullName evidence="2">Uncharacterized protein</fullName>
    </submittedName>
</protein>
<feature type="region of interest" description="Disordered" evidence="1">
    <location>
        <begin position="25"/>
        <end position="47"/>
    </location>
</feature>
<comment type="caution">
    <text evidence="2">The sequence shown here is derived from an EMBL/GenBank/DDBJ whole genome shotgun (WGS) entry which is preliminary data.</text>
</comment>
<organism evidence="2 3">
    <name type="scientific">Halogeometricum luteum</name>
    <dbReference type="NCBI Taxonomy" id="2950537"/>
    <lineage>
        <taxon>Archaea</taxon>
        <taxon>Methanobacteriati</taxon>
        <taxon>Methanobacteriota</taxon>
        <taxon>Stenosarchaea group</taxon>
        <taxon>Halobacteria</taxon>
        <taxon>Halobacteriales</taxon>
        <taxon>Haloferacaceae</taxon>
        <taxon>Halogeometricum</taxon>
    </lineage>
</organism>
<evidence type="ECO:0000313" key="3">
    <source>
        <dbReference type="Proteomes" id="UP001254813"/>
    </source>
</evidence>